<evidence type="ECO:0000259" key="7">
    <source>
        <dbReference type="Pfam" id="PF00892"/>
    </source>
</evidence>
<dbReference type="PANTHER" id="PTHR42920">
    <property type="entry name" value="OS03G0707200 PROTEIN-RELATED"/>
    <property type="match status" value="1"/>
</dbReference>
<evidence type="ECO:0000256" key="4">
    <source>
        <dbReference type="ARBA" id="ARBA00022989"/>
    </source>
</evidence>
<feature type="transmembrane region" description="Helical" evidence="6">
    <location>
        <begin position="182"/>
        <end position="198"/>
    </location>
</feature>
<keyword evidence="3 6" id="KW-0812">Transmembrane</keyword>
<feature type="transmembrane region" description="Helical" evidence="6">
    <location>
        <begin position="43"/>
        <end position="62"/>
    </location>
</feature>
<dbReference type="PANTHER" id="PTHR42920:SF5">
    <property type="entry name" value="EAMA DOMAIN-CONTAINING PROTEIN"/>
    <property type="match status" value="1"/>
</dbReference>
<comment type="subcellular location">
    <subcellularLocation>
        <location evidence="1">Cell membrane</location>
        <topology evidence="1">Multi-pass membrane protein</topology>
    </subcellularLocation>
</comment>
<dbReference type="InterPro" id="IPR000620">
    <property type="entry name" value="EamA_dom"/>
</dbReference>
<dbReference type="InterPro" id="IPR037185">
    <property type="entry name" value="EmrE-like"/>
</dbReference>
<keyword evidence="9" id="KW-1185">Reference proteome</keyword>
<evidence type="ECO:0000313" key="9">
    <source>
        <dbReference type="Proteomes" id="UP000019140"/>
    </source>
</evidence>
<evidence type="ECO:0000256" key="6">
    <source>
        <dbReference type="SAM" id="Phobius"/>
    </source>
</evidence>
<feature type="transmembrane region" description="Helical" evidence="6">
    <location>
        <begin position="237"/>
        <end position="256"/>
    </location>
</feature>
<feature type="transmembrane region" description="Helical" evidence="6">
    <location>
        <begin position="125"/>
        <end position="142"/>
    </location>
</feature>
<feature type="transmembrane region" description="Helical" evidence="6">
    <location>
        <begin position="154"/>
        <end position="170"/>
    </location>
</feature>
<dbReference type="InterPro" id="IPR051258">
    <property type="entry name" value="Diverse_Substrate_Transporter"/>
</dbReference>
<feature type="transmembrane region" description="Helical" evidence="6">
    <location>
        <begin position="74"/>
        <end position="94"/>
    </location>
</feature>
<dbReference type="GO" id="GO:0005886">
    <property type="term" value="C:plasma membrane"/>
    <property type="evidence" value="ECO:0007669"/>
    <property type="project" value="UniProtKB-SubCell"/>
</dbReference>
<name>W4MEY5_9BACT</name>
<gene>
    <name evidence="8" type="ORF">ETSY2_03620</name>
</gene>
<evidence type="ECO:0000256" key="2">
    <source>
        <dbReference type="ARBA" id="ARBA00022475"/>
    </source>
</evidence>
<keyword evidence="5 6" id="KW-0472">Membrane</keyword>
<proteinExistence type="predicted"/>
<dbReference type="SUPFAM" id="SSF103481">
    <property type="entry name" value="Multidrug resistance efflux transporter EmrE"/>
    <property type="match status" value="2"/>
</dbReference>
<evidence type="ECO:0000256" key="3">
    <source>
        <dbReference type="ARBA" id="ARBA00022692"/>
    </source>
</evidence>
<dbReference type="Proteomes" id="UP000019140">
    <property type="component" value="Unassembled WGS sequence"/>
</dbReference>
<evidence type="ECO:0000313" key="8">
    <source>
        <dbReference type="EMBL" id="ETX08735.1"/>
    </source>
</evidence>
<dbReference type="HOGENOM" id="CLU_033863_17_2_7"/>
<comment type="caution">
    <text evidence="8">The sequence shown here is derived from an EMBL/GenBank/DDBJ whole genome shotgun (WGS) entry which is preliminary data.</text>
</comment>
<feature type="transmembrane region" description="Helical" evidence="6">
    <location>
        <begin position="100"/>
        <end position="118"/>
    </location>
</feature>
<keyword evidence="2" id="KW-1003">Cell membrane</keyword>
<protein>
    <recommendedName>
        <fullName evidence="7">EamA domain-containing protein</fullName>
    </recommendedName>
</protein>
<organism evidence="8 9">
    <name type="scientific">Candidatus Entotheonella gemina</name>
    <dbReference type="NCBI Taxonomy" id="1429439"/>
    <lineage>
        <taxon>Bacteria</taxon>
        <taxon>Pseudomonadati</taxon>
        <taxon>Nitrospinota/Tectimicrobiota group</taxon>
        <taxon>Candidatus Tectimicrobiota</taxon>
        <taxon>Candidatus Entotheonellia</taxon>
        <taxon>Candidatus Entotheonellales</taxon>
        <taxon>Candidatus Entotheonellaceae</taxon>
        <taxon>Candidatus Entotheonella</taxon>
    </lineage>
</organism>
<feature type="domain" description="EamA" evidence="7">
    <location>
        <begin position="18"/>
        <end position="141"/>
    </location>
</feature>
<dbReference type="AlphaFoldDB" id="W4MEY5"/>
<feature type="transmembrane region" description="Helical" evidence="6">
    <location>
        <begin position="204"/>
        <end position="225"/>
    </location>
</feature>
<dbReference type="EMBL" id="AZHX01000144">
    <property type="protein sequence ID" value="ETX08735.1"/>
    <property type="molecule type" value="Genomic_DNA"/>
</dbReference>
<accession>W4MEY5</accession>
<dbReference type="Pfam" id="PF00892">
    <property type="entry name" value="EamA"/>
    <property type="match status" value="2"/>
</dbReference>
<sequence>MTVSIPALSSAIHNHRRAVAALLLAAALWSSSGLFIKIIPWSAVAISGARSAIAALLFACWLRPSTLRFSRLQWATAICFTGAQLSFFIGTKIAPAANVVFLNHTAPLYVIPLGLWLLGERPKRADGLSMLVIFAGMLLFFSDGFSSARLVGNLWGALSGVMMAGMIVGMRMQKAANPVESIFLSHLLGSIVGLPFALQETWTLPTVTGVAFLGVVQIGLSFILYSAAIKHVEALEATILTMLEPILNPLLVFWVLSEVPSGLALLGAVLVIAGVLTRACIGSRWT</sequence>
<reference evidence="8 9" key="1">
    <citation type="journal article" date="2014" name="Nature">
        <title>An environmental bacterial taxon with a large and distinct metabolic repertoire.</title>
        <authorList>
            <person name="Wilson M.C."/>
            <person name="Mori T."/>
            <person name="Ruckert C."/>
            <person name="Uria A.R."/>
            <person name="Helf M.J."/>
            <person name="Takada K."/>
            <person name="Gernert C."/>
            <person name="Steffens U.A."/>
            <person name="Heycke N."/>
            <person name="Schmitt S."/>
            <person name="Rinke C."/>
            <person name="Helfrich E.J."/>
            <person name="Brachmann A.O."/>
            <person name="Gurgui C."/>
            <person name="Wakimoto T."/>
            <person name="Kracht M."/>
            <person name="Crusemann M."/>
            <person name="Hentschel U."/>
            <person name="Abe I."/>
            <person name="Matsunaga S."/>
            <person name="Kalinowski J."/>
            <person name="Takeyama H."/>
            <person name="Piel J."/>
        </authorList>
    </citation>
    <scope>NUCLEOTIDE SEQUENCE [LARGE SCALE GENOMIC DNA]</scope>
    <source>
        <strain evidence="9">TSY2</strain>
    </source>
</reference>
<evidence type="ECO:0000256" key="1">
    <source>
        <dbReference type="ARBA" id="ARBA00004651"/>
    </source>
</evidence>
<evidence type="ECO:0000256" key="5">
    <source>
        <dbReference type="ARBA" id="ARBA00023136"/>
    </source>
</evidence>
<feature type="transmembrane region" description="Helical" evidence="6">
    <location>
        <begin position="262"/>
        <end position="281"/>
    </location>
</feature>
<keyword evidence="4 6" id="KW-1133">Transmembrane helix</keyword>
<feature type="domain" description="EamA" evidence="7">
    <location>
        <begin position="151"/>
        <end position="276"/>
    </location>
</feature>